<evidence type="ECO:0000256" key="6">
    <source>
        <dbReference type="RuleBase" id="RU362079"/>
    </source>
</evidence>
<evidence type="ECO:0000259" key="7">
    <source>
        <dbReference type="SMART" id="SM00905"/>
    </source>
</evidence>
<comment type="function">
    <text evidence="6">Catalyzes the conversion of 7,8-dihydroneopterin to 6-hydroxymethyl-7,8-dihydropterin.</text>
</comment>
<evidence type="ECO:0000313" key="8">
    <source>
        <dbReference type="EMBL" id="GAA1705137.1"/>
    </source>
</evidence>
<keyword evidence="4 6" id="KW-0289">Folate biosynthesis</keyword>
<comment type="pathway">
    <text evidence="2 6">Cofactor biosynthesis; tetrahydrofolate biosynthesis; 2-amino-4-hydroxy-6-hydroxymethyl-7,8-dihydropteridine diphosphate from 7,8-dihydroneopterin triphosphate: step 3/4.</text>
</comment>
<evidence type="ECO:0000256" key="2">
    <source>
        <dbReference type="ARBA" id="ARBA00005013"/>
    </source>
</evidence>
<dbReference type="PANTHER" id="PTHR42844:SF1">
    <property type="entry name" value="DIHYDRONEOPTERIN ALDOLASE 1-RELATED"/>
    <property type="match status" value="1"/>
</dbReference>
<dbReference type="RefSeq" id="WP_344072908.1">
    <property type="nucleotide sequence ID" value="NZ_BAAAPL010000002.1"/>
</dbReference>
<gene>
    <name evidence="8" type="primary">folB</name>
    <name evidence="8" type="ORF">GCM10009808_23890</name>
</gene>
<dbReference type="InterPro" id="IPR006156">
    <property type="entry name" value="Dihydroneopterin_aldolase"/>
</dbReference>
<comment type="catalytic activity">
    <reaction evidence="1 6">
        <text>7,8-dihydroneopterin = 6-hydroxymethyl-7,8-dihydropterin + glycolaldehyde</text>
        <dbReference type="Rhea" id="RHEA:10540"/>
        <dbReference type="ChEBI" id="CHEBI:17001"/>
        <dbReference type="ChEBI" id="CHEBI:17071"/>
        <dbReference type="ChEBI" id="CHEBI:44841"/>
        <dbReference type="EC" id="4.1.2.25"/>
    </reaction>
</comment>
<dbReference type="SUPFAM" id="SSF55620">
    <property type="entry name" value="Tetrahydrobiopterin biosynthesis enzymes-like"/>
    <property type="match status" value="1"/>
</dbReference>
<dbReference type="InterPro" id="IPR006157">
    <property type="entry name" value="FolB_dom"/>
</dbReference>
<dbReference type="Proteomes" id="UP001501690">
    <property type="component" value="Unassembled WGS sequence"/>
</dbReference>
<dbReference type="NCBIfam" id="TIGR00526">
    <property type="entry name" value="folB_dom"/>
    <property type="match status" value="1"/>
</dbReference>
<dbReference type="EC" id="4.1.2.25" evidence="6"/>
<feature type="domain" description="Dihydroneopterin aldolase/epimerase" evidence="7">
    <location>
        <begin position="7"/>
        <end position="119"/>
    </location>
</feature>
<dbReference type="Pfam" id="PF02152">
    <property type="entry name" value="FolB"/>
    <property type="match status" value="1"/>
</dbReference>
<name>A0ABN2IHE4_9MICO</name>
<evidence type="ECO:0000256" key="4">
    <source>
        <dbReference type="ARBA" id="ARBA00022909"/>
    </source>
</evidence>
<evidence type="ECO:0000256" key="5">
    <source>
        <dbReference type="ARBA" id="ARBA00023239"/>
    </source>
</evidence>
<evidence type="ECO:0000256" key="3">
    <source>
        <dbReference type="ARBA" id="ARBA00005708"/>
    </source>
</evidence>
<reference evidence="8 9" key="1">
    <citation type="journal article" date="2019" name="Int. J. Syst. Evol. Microbiol.">
        <title>The Global Catalogue of Microorganisms (GCM) 10K type strain sequencing project: providing services to taxonomists for standard genome sequencing and annotation.</title>
        <authorList>
            <consortium name="The Broad Institute Genomics Platform"/>
            <consortium name="The Broad Institute Genome Sequencing Center for Infectious Disease"/>
            <person name="Wu L."/>
            <person name="Ma J."/>
        </authorList>
    </citation>
    <scope>NUCLEOTIDE SEQUENCE [LARGE SCALE GENOMIC DNA]</scope>
    <source>
        <strain evidence="8 9">JCM 15577</strain>
    </source>
</reference>
<comment type="similarity">
    <text evidence="3 6">Belongs to the DHNA family.</text>
</comment>
<sequence>MPLSDEIRLTGLRVYGYHGAMEHERLTGQEFVIDLAMSTNTRRAGRTDALEDTIHYGEVADSVAVVVAGEPVNLIEALAHRIADVVLAFDGVRAVSVTVHKPHAPIAQSFKDVSVTVHRSAR</sequence>
<dbReference type="EMBL" id="BAAAPL010000002">
    <property type="protein sequence ID" value="GAA1705137.1"/>
    <property type="molecule type" value="Genomic_DNA"/>
</dbReference>
<organism evidence="8 9">
    <name type="scientific">Microbacterium sediminicola</name>
    <dbReference type="NCBI Taxonomy" id="415210"/>
    <lineage>
        <taxon>Bacteria</taxon>
        <taxon>Bacillati</taxon>
        <taxon>Actinomycetota</taxon>
        <taxon>Actinomycetes</taxon>
        <taxon>Micrococcales</taxon>
        <taxon>Microbacteriaceae</taxon>
        <taxon>Microbacterium</taxon>
    </lineage>
</organism>
<dbReference type="InterPro" id="IPR043133">
    <property type="entry name" value="GTP-CH-I_C/QueF"/>
</dbReference>
<dbReference type="Gene3D" id="3.30.1130.10">
    <property type="match status" value="1"/>
</dbReference>
<keyword evidence="9" id="KW-1185">Reference proteome</keyword>
<comment type="caution">
    <text evidence="8">The sequence shown here is derived from an EMBL/GenBank/DDBJ whole genome shotgun (WGS) entry which is preliminary data.</text>
</comment>
<dbReference type="CDD" id="cd00534">
    <property type="entry name" value="DHNA_DHNTPE"/>
    <property type="match status" value="1"/>
</dbReference>
<evidence type="ECO:0000313" key="9">
    <source>
        <dbReference type="Proteomes" id="UP001501690"/>
    </source>
</evidence>
<evidence type="ECO:0000256" key="1">
    <source>
        <dbReference type="ARBA" id="ARBA00001353"/>
    </source>
</evidence>
<protein>
    <recommendedName>
        <fullName evidence="6">7,8-dihydroneopterin aldolase</fullName>
        <ecNumber evidence="6">4.1.2.25</ecNumber>
    </recommendedName>
</protein>
<accession>A0ABN2IHE4</accession>
<proteinExistence type="inferred from homology"/>
<dbReference type="SMART" id="SM00905">
    <property type="entry name" value="FolB"/>
    <property type="match status" value="1"/>
</dbReference>
<dbReference type="PANTHER" id="PTHR42844">
    <property type="entry name" value="DIHYDRONEOPTERIN ALDOLASE 1-RELATED"/>
    <property type="match status" value="1"/>
</dbReference>
<dbReference type="NCBIfam" id="TIGR00525">
    <property type="entry name" value="folB"/>
    <property type="match status" value="1"/>
</dbReference>
<keyword evidence="5 6" id="KW-0456">Lyase</keyword>